<evidence type="ECO:0000256" key="2">
    <source>
        <dbReference type="ARBA" id="ARBA00020110"/>
    </source>
</evidence>
<evidence type="ECO:0000259" key="6">
    <source>
        <dbReference type="Pfam" id="PF00700"/>
    </source>
</evidence>
<comment type="subcellular location">
    <subcellularLocation>
        <location evidence="4">Secreted</location>
    </subcellularLocation>
    <subcellularLocation>
        <location evidence="4">Bacterial flagellum</location>
    </subcellularLocation>
</comment>
<dbReference type="InterPro" id="IPR046358">
    <property type="entry name" value="Flagellin_C"/>
</dbReference>
<dbReference type="InterPro" id="IPR001492">
    <property type="entry name" value="Flagellin"/>
</dbReference>
<dbReference type="InterPro" id="IPR001029">
    <property type="entry name" value="Flagellin_N"/>
</dbReference>
<comment type="function">
    <text evidence="4">Flagellin is the subunit protein which polymerizes to form the filaments of bacterial flagella.</text>
</comment>
<accession>A0ABS4KR86</accession>
<evidence type="ECO:0000313" key="8">
    <source>
        <dbReference type="Proteomes" id="UP001519307"/>
    </source>
</evidence>
<dbReference type="EMBL" id="JAGGLM010000001">
    <property type="protein sequence ID" value="MBP2031374.1"/>
    <property type="molecule type" value="Genomic_DNA"/>
</dbReference>
<organism evidence="7 8">
    <name type="scientific">Clostridium algifaecis</name>
    <dbReference type="NCBI Taxonomy" id="1472040"/>
    <lineage>
        <taxon>Bacteria</taxon>
        <taxon>Bacillati</taxon>
        <taxon>Bacillota</taxon>
        <taxon>Clostridia</taxon>
        <taxon>Eubacteriales</taxon>
        <taxon>Clostridiaceae</taxon>
        <taxon>Clostridium</taxon>
    </lineage>
</organism>
<gene>
    <name evidence="7" type="ORF">J2Z42_000039</name>
</gene>
<keyword evidence="7" id="KW-0966">Cell projection</keyword>
<comment type="caution">
    <text evidence="7">The sequence shown here is derived from an EMBL/GenBank/DDBJ whole genome shotgun (WGS) entry which is preliminary data.</text>
</comment>
<evidence type="ECO:0000313" key="7">
    <source>
        <dbReference type="EMBL" id="MBP2031374.1"/>
    </source>
</evidence>
<evidence type="ECO:0000256" key="4">
    <source>
        <dbReference type="RuleBase" id="RU362073"/>
    </source>
</evidence>
<protein>
    <recommendedName>
        <fullName evidence="2 4">Flagellin</fullName>
    </recommendedName>
</protein>
<sequence length="285" mass="30523">MRISYNMPALTINLLQNQALNRQSGALSRISSGIKINSAADDPGAFVQSENIRLQVGGLQTAASNVQDGISMLQTAEGGLQEITSMVQRIKTLTIQAGDGATTQDDREKIQGEIDQMIDGVDAMAKDSDFNGLKMLSGNGNQSLTMQVGANYGESVEIPQYELSNTSDGTSKISELYKIKTGAGNDILSGNIDSTLSSIDSVLDTVVSARSKYGALENKFQSNYDNMQSLTDEMTAADSSIRDSDISEEIMNYSKEGIIIQASTAMIAQANKLPQDVLSILQNVK</sequence>
<dbReference type="Proteomes" id="UP001519307">
    <property type="component" value="Unassembled WGS sequence"/>
</dbReference>
<evidence type="ECO:0000259" key="5">
    <source>
        <dbReference type="Pfam" id="PF00669"/>
    </source>
</evidence>
<dbReference type="InterPro" id="IPR042187">
    <property type="entry name" value="Flagellin_C_sub2"/>
</dbReference>
<dbReference type="Pfam" id="PF00700">
    <property type="entry name" value="Flagellin_C"/>
    <property type="match status" value="1"/>
</dbReference>
<dbReference type="Gene3D" id="6.10.10.10">
    <property type="entry name" value="Flagellar export chaperone, C-terminal domain"/>
    <property type="match status" value="1"/>
</dbReference>
<dbReference type="SUPFAM" id="SSF64518">
    <property type="entry name" value="Phase 1 flagellin"/>
    <property type="match status" value="1"/>
</dbReference>
<comment type="similarity">
    <text evidence="1 4">Belongs to the bacterial flagellin family.</text>
</comment>
<dbReference type="PANTHER" id="PTHR42792:SF2">
    <property type="entry name" value="FLAGELLIN"/>
    <property type="match status" value="1"/>
</dbReference>
<keyword evidence="4" id="KW-0964">Secreted</keyword>
<keyword evidence="7" id="KW-0969">Cilium</keyword>
<reference evidence="7 8" key="1">
    <citation type="submission" date="2021-03" db="EMBL/GenBank/DDBJ databases">
        <title>Genomic Encyclopedia of Type Strains, Phase IV (KMG-IV): sequencing the most valuable type-strain genomes for metagenomic binning, comparative biology and taxonomic classification.</title>
        <authorList>
            <person name="Goeker M."/>
        </authorList>
    </citation>
    <scope>NUCLEOTIDE SEQUENCE [LARGE SCALE GENOMIC DNA]</scope>
    <source>
        <strain evidence="7 8">DSM 28783</strain>
    </source>
</reference>
<proteinExistence type="inferred from homology"/>
<dbReference type="RefSeq" id="WP_209700344.1">
    <property type="nucleotide sequence ID" value="NZ_JAGGLM010000001.1"/>
</dbReference>
<name>A0ABS4KR86_9CLOT</name>
<dbReference type="PANTHER" id="PTHR42792">
    <property type="entry name" value="FLAGELLIN"/>
    <property type="match status" value="1"/>
</dbReference>
<keyword evidence="7" id="KW-0282">Flagellum</keyword>
<dbReference type="Pfam" id="PF00669">
    <property type="entry name" value="Flagellin_N"/>
    <property type="match status" value="1"/>
</dbReference>
<feature type="domain" description="Flagellin C-terminal" evidence="6">
    <location>
        <begin position="197"/>
        <end position="281"/>
    </location>
</feature>
<dbReference type="Gene3D" id="1.20.1330.10">
    <property type="entry name" value="f41 fragment of flagellin, N-terminal domain"/>
    <property type="match status" value="1"/>
</dbReference>
<dbReference type="PRINTS" id="PR00207">
    <property type="entry name" value="FLAGELLIN"/>
</dbReference>
<keyword evidence="3 4" id="KW-0975">Bacterial flagellum</keyword>
<keyword evidence="8" id="KW-1185">Reference proteome</keyword>
<evidence type="ECO:0000256" key="1">
    <source>
        <dbReference type="ARBA" id="ARBA00005709"/>
    </source>
</evidence>
<evidence type="ECO:0000256" key="3">
    <source>
        <dbReference type="ARBA" id="ARBA00023143"/>
    </source>
</evidence>
<feature type="domain" description="Flagellin N-terminal" evidence="5">
    <location>
        <begin position="3"/>
        <end position="139"/>
    </location>
</feature>